<comment type="function">
    <text evidence="1 8">Assembles around the rod to form the L-ring and probably protects the motor/basal body from shearing forces during rotation.</text>
</comment>
<dbReference type="GO" id="GO:0005198">
    <property type="term" value="F:structural molecule activity"/>
    <property type="evidence" value="ECO:0007669"/>
    <property type="project" value="InterPro"/>
</dbReference>
<evidence type="ECO:0000313" key="10">
    <source>
        <dbReference type="Proteomes" id="UP000030021"/>
    </source>
</evidence>
<feature type="chain" id="PRO_5008983698" description="Flagellar P-ring protein" evidence="8">
    <location>
        <begin position="24"/>
        <end position="375"/>
    </location>
</feature>
<dbReference type="HAMAP" id="MF_00416">
    <property type="entry name" value="FlgI"/>
    <property type="match status" value="1"/>
</dbReference>
<evidence type="ECO:0000256" key="1">
    <source>
        <dbReference type="ARBA" id="ARBA00002591"/>
    </source>
</evidence>
<name>A0A0A0HM78_9RHOB</name>
<comment type="similarity">
    <text evidence="8">Belongs to the FlgI family.</text>
</comment>
<dbReference type="EMBL" id="AONH01000013">
    <property type="protein sequence ID" value="KGM87784.1"/>
    <property type="molecule type" value="Genomic_DNA"/>
</dbReference>
<keyword evidence="9" id="KW-0966">Cell projection</keyword>
<dbReference type="eggNOG" id="COG1706">
    <property type="taxonomic scope" value="Bacteria"/>
</dbReference>
<dbReference type="NCBIfam" id="NF003676">
    <property type="entry name" value="PRK05303.1"/>
    <property type="match status" value="1"/>
</dbReference>
<dbReference type="GO" id="GO:0009428">
    <property type="term" value="C:bacterial-type flagellum basal body, distal rod, P ring"/>
    <property type="evidence" value="ECO:0007669"/>
    <property type="project" value="InterPro"/>
</dbReference>
<dbReference type="PATRIC" id="fig|1288298.3.peg.2534"/>
<keyword evidence="9" id="KW-0282">Flagellum</keyword>
<evidence type="ECO:0000256" key="7">
    <source>
        <dbReference type="ARBA" id="ARBA00032344"/>
    </source>
</evidence>
<keyword evidence="9" id="KW-0969">Cilium</keyword>
<dbReference type="PRINTS" id="PR01010">
    <property type="entry name" value="FLGPRINGFLGI"/>
</dbReference>
<comment type="caution">
    <text evidence="9">The sequence shown here is derived from an EMBL/GenBank/DDBJ whole genome shotgun (WGS) entry which is preliminary data.</text>
</comment>
<evidence type="ECO:0000256" key="3">
    <source>
        <dbReference type="ARBA" id="ARBA00019515"/>
    </source>
</evidence>
<evidence type="ECO:0000256" key="6">
    <source>
        <dbReference type="ARBA" id="ARBA00023143"/>
    </source>
</evidence>
<accession>A0A0A0HM78</accession>
<comment type="subcellular location">
    <subcellularLocation>
        <location evidence="2 8">Bacterial flagellum basal body</location>
    </subcellularLocation>
</comment>
<evidence type="ECO:0000256" key="8">
    <source>
        <dbReference type="HAMAP-Rule" id="MF_00416"/>
    </source>
</evidence>
<protein>
    <recommendedName>
        <fullName evidence="3 8">Flagellar P-ring protein</fullName>
    </recommendedName>
    <alternativeName>
        <fullName evidence="7 8">Basal body P-ring protein</fullName>
    </alternativeName>
</protein>
<keyword evidence="4 8" id="KW-0732">Signal</keyword>
<keyword evidence="6 8" id="KW-0975">Bacterial flagellum</keyword>
<dbReference type="InterPro" id="IPR001782">
    <property type="entry name" value="Flag_FlgI"/>
</dbReference>
<comment type="subunit">
    <text evidence="8">The basal body constitutes a major portion of the flagellar organelle and consists of four rings (L,P,S, and M) mounted on a central rod.</text>
</comment>
<proteinExistence type="inferred from homology"/>
<dbReference type="HOGENOM" id="CLU_045235_1_0_5"/>
<dbReference type="PANTHER" id="PTHR30381">
    <property type="entry name" value="FLAGELLAR P-RING PERIPLASMIC PROTEIN FLGI"/>
    <property type="match status" value="1"/>
</dbReference>
<dbReference type="GO" id="GO:0071973">
    <property type="term" value="P:bacterial-type flagellum-dependent cell motility"/>
    <property type="evidence" value="ECO:0007669"/>
    <property type="project" value="InterPro"/>
</dbReference>
<gene>
    <name evidence="8" type="primary">flgI</name>
    <name evidence="9" type="ORF">rosmuc_02522</name>
</gene>
<dbReference type="AlphaFoldDB" id="A0A0A0HM78"/>
<sequence length="375" mass="38178" precursor="true">MMGAGMLRFLLLLVCLVPGAALADRLKDLADVAGVRSNPLVGYGLVVGLNGSGDGNSGLTRQSMQSIISRLGLEVGTNDLDAKNAAAVMVTAELPPFLKPGQVLDVTVSTAGKAKSLQGGTLLMTPLMGADGEVYAIAQGNLVVGGLGVQGGDGSSVVVNVPTVGRVPRGATVERMVETSFLETEYFVLNLNRPDFSTASNVADAINAQFGEGVAVAFDGSSVRVRAPADPAARVPFMGLLQDIDVDPAAPPAQVIINARTGTVVIGGMVRVTPAAVSHGSLTVRVNEDFNVDQAATVVNGQDGGVVVPGNAVVTPDTQIDVQQENNPAFVFDPGVSLASLVDAINAVGASAADLVAILEALHRAGALRAELIVI</sequence>
<dbReference type="Proteomes" id="UP000030021">
    <property type="component" value="Unassembled WGS sequence"/>
</dbReference>
<feature type="signal peptide" evidence="8">
    <location>
        <begin position="1"/>
        <end position="23"/>
    </location>
</feature>
<dbReference type="PANTHER" id="PTHR30381:SF0">
    <property type="entry name" value="FLAGELLAR P-RING PROTEIN"/>
    <property type="match status" value="1"/>
</dbReference>
<keyword evidence="5" id="KW-0574">Periplasm</keyword>
<dbReference type="GO" id="GO:0030288">
    <property type="term" value="C:outer membrane-bounded periplasmic space"/>
    <property type="evidence" value="ECO:0007669"/>
    <property type="project" value="InterPro"/>
</dbReference>
<evidence type="ECO:0000313" key="9">
    <source>
        <dbReference type="EMBL" id="KGM87784.1"/>
    </source>
</evidence>
<evidence type="ECO:0000256" key="5">
    <source>
        <dbReference type="ARBA" id="ARBA00022764"/>
    </source>
</evidence>
<dbReference type="STRING" id="215743.ROSMUCSMR3_03207"/>
<dbReference type="Pfam" id="PF02119">
    <property type="entry name" value="FlgI"/>
    <property type="match status" value="1"/>
</dbReference>
<evidence type="ECO:0000256" key="4">
    <source>
        <dbReference type="ARBA" id="ARBA00022729"/>
    </source>
</evidence>
<evidence type="ECO:0000256" key="2">
    <source>
        <dbReference type="ARBA" id="ARBA00004117"/>
    </source>
</evidence>
<reference evidence="9 10" key="1">
    <citation type="submission" date="2013-01" db="EMBL/GenBank/DDBJ databases">
        <authorList>
            <person name="Fiebig A."/>
            <person name="Goeker M."/>
            <person name="Klenk H.-P.P."/>
        </authorList>
    </citation>
    <scope>NUCLEOTIDE SEQUENCE [LARGE SCALE GENOMIC DNA]</scope>
    <source>
        <strain evidence="9 10">DSM 17069</strain>
    </source>
</reference>
<organism evidence="9 10">
    <name type="scientific">Roseovarius mucosus DSM 17069</name>
    <dbReference type="NCBI Taxonomy" id="1288298"/>
    <lineage>
        <taxon>Bacteria</taxon>
        <taxon>Pseudomonadati</taxon>
        <taxon>Pseudomonadota</taxon>
        <taxon>Alphaproteobacteria</taxon>
        <taxon>Rhodobacterales</taxon>
        <taxon>Roseobacteraceae</taxon>
        <taxon>Roseovarius</taxon>
    </lineage>
</organism>